<sequence>MTASRPRTVARVGPKSVSRRPRGLRWVLVAELVANLLGFAVMVHLARRLGPASFARLEYAAAVAAWLLVLVRGGVDVIVYREAARRPSLIRPLTDVLIGLRGLAALTGYALILGLAVLAGPERGPVVAIAGLILIPSALVTDVGLRASGRFGWIALAQGVRSLAYVGLAVSLVRNPGDLLRAAWSVVFAEVAGTIVPLAWHLGQLGWPRVRFRKRAWIVVARRGAIAGVTRFGRVSLYGADLLVLGWWASAELGSYAAARRIVFGFVALGLVLPASLAPAIARQWACGANLARGLIEDSLVRIWGLSLPAVLVLMVMAGRWMPLLFGEHYREGGPWLVLIAARLPWLLTASFIQAALTACRRESWVFDQTVGLVLLALVLVPAAAAWAGPWGVGWALLAIEIVAAVGGLRMLAKLGLSPRWYLWRHRLRGLLP</sequence>
<evidence type="ECO:0000256" key="2">
    <source>
        <dbReference type="ARBA" id="ARBA00022475"/>
    </source>
</evidence>
<keyword evidence="3 6" id="KW-0812">Transmembrane</keyword>
<feature type="transmembrane region" description="Helical" evidence="6">
    <location>
        <begin position="334"/>
        <end position="353"/>
    </location>
</feature>
<dbReference type="InterPro" id="IPR050833">
    <property type="entry name" value="Poly_Biosynth_Transport"/>
</dbReference>
<dbReference type="PANTHER" id="PTHR30250:SF11">
    <property type="entry name" value="O-ANTIGEN TRANSPORTER-RELATED"/>
    <property type="match status" value="1"/>
</dbReference>
<dbReference type="HOGENOM" id="CLU_573513_0_0_0"/>
<dbReference type="eggNOG" id="COG2244">
    <property type="taxonomic scope" value="Bacteria"/>
</dbReference>
<keyword evidence="4 6" id="KW-1133">Transmembrane helix</keyword>
<feature type="transmembrane region" description="Helical" evidence="6">
    <location>
        <begin position="262"/>
        <end position="282"/>
    </location>
</feature>
<feature type="transmembrane region" description="Helical" evidence="6">
    <location>
        <begin position="224"/>
        <end position="250"/>
    </location>
</feature>
<feature type="transmembrane region" description="Helical" evidence="6">
    <location>
        <begin position="182"/>
        <end position="203"/>
    </location>
</feature>
<feature type="transmembrane region" description="Helical" evidence="6">
    <location>
        <begin position="126"/>
        <end position="145"/>
    </location>
</feature>
<dbReference type="AlphaFoldDB" id="L0DN54"/>
<feature type="transmembrane region" description="Helical" evidence="6">
    <location>
        <begin position="59"/>
        <end position="79"/>
    </location>
</feature>
<feature type="transmembrane region" description="Helical" evidence="6">
    <location>
        <begin position="303"/>
        <end position="322"/>
    </location>
</feature>
<feature type="transmembrane region" description="Helical" evidence="6">
    <location>
        <begin position="365"/>
        <end position="387"/>
    </location>
</feature>
<gene>
    <name evidence="7" type="ordered locus">Sinac_6607</name>
</gene>
<evidence type="ECO:0000256" key="6">
    <source>
        <dbReference type="SAM" id="Phobius"/>
    </source>
</evidence>
<dbReference type="EMBL" id="CP003364">
    <property type="protein sequence ID" value="AGA30682.1"/>
    <property type="molecule type" value="Genomic_DNA"/>
</dbReference>
<dbReference type="PANTHER" id="PTHR30250">
    <property type="entry name" value="PST FAMILY PREDICTED COLANIC ACID TRANSPORTER"/>
    <property type="match status" value="1"/>
</dbReference>
<evidence type="ECO:0000313" key="8">
    <source>
        <dbReference type="Proteomes" id="UP000010798"/>
    </source>
</evidence>
<accession>L0DN54</accession>
<dbReference type="InterPro" id="IPR002797">
    <property type="entry name" value="Polysacc_synth"/>
</dbReference>
<dbReference type="KEGG" id="saci:Sinac_6607"/>
<comment type="subcellular location">
    <subcellularLocation>
        <location evidence="1">Cell membrane</location>
        <topology evidence="1">Multi-pass membrane protein</topology>
    </subcellularLocation>
</comment>
<proteinExistence type="predicted"/>
<evidence type="ECO:0000256" key="3">
    <source>
        <dbReference type="ARBA" id="ARBA00022692"/>
    </source>
</evidence>
<dbReference type="Proteomes" id="UP000010798">
    <property type="component" value="Chromosome"/>
</dbReference>
<dbReference type="RefSeq" id="WP_015249764.1">
    <property type="nucleotide sequence ID" value="NC_019892.1"/>
</dbReference>
<feature type="transmembrane region" description="Helical" evidence="6">
    <location>
        <begin position="393"/>
        <end position="413"/>
    </location>
</feature>
<dbReference type="STRING" id="886293.Sinac_6607"/>
<keyword evidence="5 6" id="KW-0472">Membrane</keyword>
<dbReference type="Pfam" id="PF01943">
    <property type="entry name" value="Polysacc_synt"/>
    <property type="match status" value="1"/>
</dbReference>
<organism evidence="7 8">
    <name type="scientific">Singulisphaera acidiphila (strain ATCC BAA-1392 / DSM 18658 / VKM B-2454 / MOB10)</name>
    <dbReference type="NCBI Taxonomy" id="886293"/>
    <lineage>
        <taxon>Bacteria</taxon>
        <taxon>Pseudomonadati</taxon>
        <taxon>Planctomycetota</taxon>
        <taxon>Planctomycetia</taxon>
        <taxon>Isosphaerales</taxon>
        <taxon>Isosphaeraceae</taxon>
        <taxon>Singulisphaera</taxon>
    </lineage>
</organism>
<feature type="transmembrane region" description="Helical" evidence="6">
    <location>
        <begin position="152"/>
        <end position="170"/>
    </location>
</feature>
<reference evidence="7 8" key="1">
    <citation type="submission" date="2012-02" db="EMBL/GenBank/DDBJ databases">
        <title>Complete sequence of chromosome of Singulisphaera acidiphila DSM 18658.</title>
        <authorList>
            <consortium name="US DOE Joint Genome Institute (JGI-PGF)"/>
            <person name="Lucas S."/>
            <person name="Copeland A."/>
            <person name="Lapidus A."/>
            <person name="Glavina del Rio T."/>
            <person name="Dalin E."/>
            <person name="Tice H."/>
            <person name="Bruce D."/>
            <person name="Goodwin L."/>
            <person name="Pitluck S."/>
            <person name="Peters L."/>
            <person name="Ovchinnikova G."/>
            <person name="Chertkov O."/>
            <person name="Kyrpides N."/>
            <person name="Mavromatis K."/>
            <person name="Ivanova N."/>
            <person name="Brettin T."/>
            <person name="Detter J.C."/>
            <person name="Han C."/>
            <person name="Larimer F."/>
            <person name="Land M."/>
            <person name="Hauser L."/>
            <person name="Markowitz V."/>
            <person name="Cheng J.-F."/>
            <person name="Hugenholtz P."/>
            <person name="Woyke T."/>
            <person name="Wu D."/>
            <person name="Tindall B."/>
            <person name="Pomrenke H."/>
            <person name="Brambilla E."/>
            <person name="Klenk H.-P."/>
            <person name="Eisen J.A."/>
        </authorList>
    </citation>
    <scope>NUCLEOTIDE SEQUENCE [LARGE SCALE GENOMIC DNA]</scope>
    <source>
        <strain evidence="8">ATCC BAA-1392 / DSM 18658 / VKM B-2454 / MOB10</strain>
    </source>
</reference>
<feature type="transmembrane region" description="Helical" evidence="6">
    <location>
        <begin position="100"/>
        <end position="120"/>
    </location>
</feature>
<dbReference type="GO" id="GO:0005886">
    <property type="term" value="C:plasma membrane"/>
    <property type="evidence" value="ECO:0007669"/>
    <property type="project" value="UniProtKB-SubCell"/>
</dbReference>
<dbReference type="OrthoDB" id="9901396at2"/>
<evidence type="ECO:0000256" key="1">
    <source>
        <dbReference type="ARBA" id="ARBA00004651"/>
    </source>
</evidence>
<evidence type="ECO:0000256" key="5">
    <source>
        <dbReference type="ARBA" id="ARBA00023136"/>
    </source>
</evidence>
<keyword evidence="2" id="KW-1003">Cell membrane</keyword>
<name>L0DN54_SINAD</name>
<keyword evidence="8" id="KW-1185">Reference proteome</keyword>
<evidence type="ECO:0000313" key="7">
    <source>
        <dbReference type="EMBL" id="AGA30682.1"/>
    </source>
</evidence>
<evidence type="ECO:0000256" key="4">
    <source>
        <dbReference type="ARBA" id="ARBA00022989"/>
    </source>
</evidence>
<feature type="transmembrane region" description="Helical" evidence="6">
    <location>
        <begin position="26"/>
        <end position="47"/>
    </location>
</feature>
<protein>
    <submittedName>
        <fullName evidence="7">Membrane protein involved in the export of O-antigen and teichoic acid</fullName>
    </submittedName>
</protein>